<evidence type="ECO:0000256" key="1">
    <source>
        <dbReference type="SAM" id="SignalP"/>
    </source>
</evidence>
<feature type="signal peptide" evidence="1">
    <location>
        <begin position="1"/>
        <end position="29"/>
    </location>
</feature>
<proteinExistence type="predicted"/>
<sequence>MFLRQLFLAGSISCLILLCLSGCTKSVPTADTAPTPSGEVRFIHSAASTGALDFTYLSLDWNVYVSAVSDAVYGYQYGYYDFRADNRTFQTYLANTNIAVANVAFYLTDNFRYSVLAVDLDATINPELIALADTLALPPDGKAFLRFLHASADAPTLDILHPDSTKLVSELAQYDASPYLTLDQGTYSFSVNSSSSEEELVVLDPVTVISGNNYTGVLSGSIDGLPGPVFNIKLYQETSL</sequence>
<keyword evidence="1" id="KW-0732">Signal</keyword>
<dbReference type="Proteomes" id="UP000319619">
    <property type="component" value="Unassembled WGS sequence"/>
</dbReference>
<feature type="chain" id="PRO_5022016411" description="DUF4397 domain-containing protein" evidence="1">
    <location>
        <begin position="30"/>
        <end position="240"/>
    </location>
</feature>
<reference evidence="3 4" key="1">
    <citation type="submission" date="2017-06" db="EMBL/GenBank/DDBJ databases">
        <title>Novel microbial phyla capable of carbon fixation and sulfur reduction in deep-sea sediments.</title>
        <authorList>
            <person name="Huang J."/>
            <person name="Baker B."/>
            <person name="Wang Y."/>
        </authorList>
    </citation>
    <scope>NUCLEOTIDE SEQUENCE [LARGE SCALE GENOMIC DNA]</scope>
    <source>
        <strain evidence="3">B3_LCP</strain>
    </source>
</reference>
<dbReference type="Pfam" id="PF14344">
    <property type="entry name" value="DUF4397"/>
    <property type="match status" value="1"/>
</dbReference>
<protein>
    <recommendedName>
        <fullName evidence="2">DUF4397 domain-containing protein</fullName>
    </recommendedName>
</protein>
<name>A0A532V594_UNCL8</name>
<dbReference type="InterPro" id="IPR025510">
    <property type="entry name" value="DUF4397"/>
</dbReference>
<dbReference type="EMBL" id="NJBN01000001">
    <property type="protein sequence ID" value="TKJ42312.1"/>
    <property type="molecule type" value="Genomic_DNA"/>
</dbReference>
<dbReference type="AlphaFoldDB" id="A0A532V594"/>
<evidence type="ECO:0000259" key="2">
    <source>
        <dbReference type="Pfam" id="PF14344"/>
    </source>
</evidence>
<accession>A0A532V594</accession>
<organism evidence="3 4">
    <name type="scientific">candidate division LCP-89 bacterium B3_LCP</name>
    <dbReference type="NCBI Taxonomy" id="2012998"/>
    <lineage>
        <taxon>Bacteria</taxon>
        <taxon>Pseudomonadati</taxon>
        <taxon>Bacteria division LCP-89</taxon>
    </lineage>
</organism>
<gene>
    <name evidence="3" type="ORF">CEE37_01130</name>
</gene>
<evidence type="ECO:0000313" key="4">
    <source>
        <dbReference type="Proteomes" id="UP000319619"/>
    </source>
</evidence>
<comment type="caution">
    <text evidence="3">The sequence shown here is derived from an EMBL/GenBank/DDBJ whole genome shotgun (WGS) entry which is preliminary data.</text>
</comment>
<evidence type="ECO:0000313" key="3">
    <source>
        <dbReference type="EMBL" id="TKJ42312.1"/>
    </source>
</evidence>
<feature type="domain" description="DUF4397" evidence="2">
    <location>
        <begin position="39"/>
        <end position="159"/>
    </location>
</feature>